<evidence type="ECO:0000313" key="10">
    <source>
        <dbReference type="Proteomes" id="UP000735302"/>
    </source>
</evidence>
<name>A0AAV3YWZ0_9GAST</name>
<evidence type="ECO:0000256" key="1">
    <source>
        <dbReference type="ARBA" id="ARBA00022598"/>
    </source>
</evidence>
<dbReference type="InterPro" id="IPR015413">
    <property type="entry name" value="Methionyl/Leucyl_tRNA_Synth"/>
</dbReference>
<organism evidence="9 10">
    <name type="scientific">Plakobranchus ocellatus</name>
    <dbReference type="NCBI Taxonomy" id="259542"/>
    <lineage>
        <taxon>Eukaryota</taxon>
        <taxon>Metazoa</taxon>
        <taxon>Spiralia</taxon>
        <taxon>Lophotrochozoa</taxon>
        <taxon>Mollusca</taxon>
        <taxon>Gastropoda</taxon>
        <taxon>Heterobranchia</taxon>
        <taxon>Euthyneura</taxon>
        <taxon>Panpulmonata</taxon>
        <taxon>Sacoglossa</taxon>
        <taxon>Placobranchoidea</taxon>
        <taxon>Plakobranchidae</taxon>
        <taxon>Plakobranchus</taxon>
    </lineage>
</organism>
<evidence type="ECO:0000256" key="2">
    <source>
        <dbReference type="ARBA" id="ARBA00022741"/>
    </source>
</evidence>
<keyword evidence="4" id="KW-0648">Protein biosynthesis</keyword>
<evidence type="ECO:0000259" key="8">
    <source>
        <dbReference type="Pfam" id="PF09334"/>
    </source>
</evidence>
<dbReference type="InterPro" id="IPR014729">
    <property type="entry name" value="Rossmann-like_a/b/a_fold"/>
</dbReference>
<keyword evidence="3" id="KW-0067">ATP-binding</keyword>
<dbReference type="Gene3D" id="3.40.50.620">
    <property type="entry name" value="HUPs"/>
    <property type="match status" value="1"/>
</dbReference>
<protein>
    <recommendedName>
        <fullName evidence="6">Methionine--tRNA ligase, mitochondrial</fullName>
    </recommendedName>
    <alternativeName>
        <fullName evidence="7">Mitochondrial methionyl-tRNA synthetase</fullName>
    </alternativeName>
</protein>
<dbReference type="SUPFAM" id="SSF52374">
    <property type="entry name" value="Nucleotidylyl transferase"/>
    <property type="match status" value="1"/>
</dbReference>
<sequence length="147" mass="16679">MSKSLGNVVDPMDKLRVFGVDGFRYFLLKEGSIHSDCSYADKRVVERINADLANTLGNLLGRCTASSVNRLQELPPLSEAALFEFITQDERQVYNSLYDLPGYVDQHFQQFHFSKALDVIMSQLHWANAFIQAHRPWVLSKEVATGI</sequence>
<reference evidence="9 10" key="1">
    <citation type="journal article" date="2021" name="Elife">
        <title>Chloroplast acquisition without the gene transfer in kleptoplastic sea slugs, Plakobranchus ocellatus.</title>
        <authorList>
            <person name="Maeda T."/>
            <person name="Takahashi S."/>
            <person name="Yoshida T."/>
            <person name="Shimamura S."/>
            <person name="Takaki Y."/>
            <person name="Nagai Y."/>
            <person name="Toyoda A."/>
            <person name="Suzuki Y."/>
            <person name="Arimoto A."/>
            <person name="Ishii H."/>
            <person name="Satoh N."/>
            <person name="Nishiyama T."/>
            <person name="Hasebe M."/>
            <person name="Maruyama T."/>
            <person name="Minagawa J."/>
            <person name="Obokata J."/>
            <person name="Shigenobu S."/>
        </authorList>
    </citation>
    <scope>NUCLEOTIDE SEQUENCE [LARGE SCALE GENOMIC DNA]</scope>
</reference>
<dbReference type="PANTHER" id="PTHR43326:SF1">
    <property type="entry name" value="METHIONINE--TRNA LIGASE, MITOCHONDRIAL"/>
    <property type="match status" value="1"/>
</dbReference>
<dbReference type="InterPro" id="IPR009080">
    <property type="entry name" value="tRNAsynth_Ia_anticodon-bd"/>
</dbReference>
<accession>A0AAV3YWZ0</accession>
<dbReference type="GO" id="GO:0004825">
    <property type="term" value="F:methionine-tRNA ligase activity"/>
    <property type="evidence" value="ECO:0007669"/>
    <property type="project" value="InterPro"/>
</dbReference>
<evidence type="ECO:0000256" key="3">
    <source>
        <dbReference type="ARBA" id="ARBA00022840"/>
    </source>
</evidence>
<evidence type="ECO:0000256" key="5">
    <source>
        <dbReference type="ARBA" id="ARBA00023146"/>
    </source>
</evidence>
<dbReference type="EMBL" id="BLXT01001622">
    <property type="protein sequence ID" value="GFN86907.1"/>
    <property type="molecule type" value="Genomic_DNA"/>
</dbReference>
<evidence type="ECO:0000313" key="9">
    <source>
        <dbReference type="EMBL" id="GFN86907.1"/>
    </source>
</evidence>
<comment type="caution">
    <text evidence="9">The sequence shown here is derived from an EMBL/GenBank/DDBJ whole genome shotgun (WGS) entry which is preliminary data.</text>
</comment>
<dbReference type="SUPFAM" id="SSF47323">
    <property type="entry name" value="Anticodon-binding domain of a subclass of class I aminoacyl-tRNA synthetases"/>
    <property type="match status" value="1"/>
</dbReference>
<keyword evidence="10" id="KW-1185">Reference proteome</keyword>
<dbReference type="GO" id="GO:0005524">
    <property type="term" value="F:ATP binding"/>
    <property type="evidence" value="ECO:0007669"/>
    <property type="project" value="UniProtKB-KW"/>
</dbReference>
<dbReference type="Gene3D" id="1.10.730.10">
    <property type="entry name" value="Isoleucyl-tRNA Synthetase, Domain 1"/>
    <property type="match status" value="1"/>
</dbReference>
<evidence type="ECO:0000256" key="7">
    <source>
        <dbReference type="ARBA" id="ARBA00030331"/>
    </source>
</evidence>
<evidence type="ECO:0000256" key="6">
    <source>
        <dbReference type="ARBA" id="ARBA00026124"/>
    </source>
</evidence>
<dbReference type="Proteomes" id="UP000735302">
    <property type="component" value="Unassembled WGS sequence"/>
</dbReference>
<evidence type="ECO:0000256" key="4">
    <source>
        <dbReference type="ARBA" id="ARBA00022917"/>
    </source>
</evidence>
<feature type="domain" description="Methionyl/Leucyl tRNA synthetase" evidence="8">
    <location>
        <begin position="1"/>
        <end position="63"/>
    </location>
</feature>
<keyword evidence="2" id="KW-0547">Nucleotide-binding</keyword>
<dbReference type="InterPro" id="IPR023457">
    <property type="entry name" value="Met-tRNA_synth_2"/>
</dbReference>
<keyword evidence="1 9" id="KW-0436">Ligase</keyword>
<keyword evidence="5" id="KW-0030">Aminoacyl-tRNA synthetase</keyword>
<dbReference type="Pfam" id="PF09334">
    <property type="entry name" value="tRNA-synt_1g"/>
    <property type="match status" value="1"/>
</dbReference>
<dbReference type="GO" id="GO:0006431">
    <property type="term" value="P:methionyl-tRNA aminoacylation"/>
    <property type="evidence" value="ECO:0007669"/>
    <property type="project" value="TreeGrafter"/>
</dbReference>
<proteinExistence type="predicted"/>
<gene>
    <name evidence="9" type="ORF">PoB_001341300</name>
</gene>
<dbReference type="PANTHER" id="PTHR43326">
    <property type="entry name" value="METHIONYL-TRNA SYNTHETASE"/>
    <property type="match status" value="1"/>
</dbReference>
<dbReference type="AlphaFoldDB" id="A0AAV3YWZ0"/>